<gene>
    <name evidence="5" type="ORF">A7U60_g2807</name>
</gene>
<dbReference type="CDD" id="cd00200">
    <property type="entry name" value="WD40"/>
    <property type="match status" value="1"/>
</dbReference>
<dbReference type="PRINTS" id="PR00320">
    <property type="entry name" value="GPROTEINBRPT"/>
</dbReference>
<evidence type="ECO:0000256" key="2">
    <source>
        <dbReference type="ARBA" id="ARBA00022737"/>
    </source>
</evidence>
<protein>
    <submittedName>
        <fullName evidence="5">WD40 repeat-like protein</fullName>
    </submittedName>
</protein>
<feature type="repeat" description="WD" evidence="3">
    <location>
        <begin position="71"/>
        <end position="112"/>
    </location>
</feature>
<keyword evidence="2" id="KW-0677">Repeat</keyword>
<dbReference type="GO" id="GO:0048188">
    <property type="term" value="C:Set1C/COMPASS complex"/>
    <property type="evidence" value="ECO:0007669"/>
    <property type="project" value="TreeGrafter"/>
</dbReference>
<accession>A0A9Q5I1I1</accession>
<dbReference type="Proteomes" id="UP000757232">
    <property type="component" value="Unassembled WGS sequence"/>
</dbReference>
<keyword evidence="6" id="KW-1185">Reference proteome</keyword>
<dbReference type="GO" id="GO:0042393">
    <property type="term" value="F:histone binding"/>
    <property type="evidence" value="ECO:0007669"/>
    <property type="project" value="TreeGrafter"/>
</dbReference>
<dbReference type="InterPro" id="IPR036322">
    <property type="entry name" value="WD40_repeat_dom_sf"/>
</dbReference>
<feature type="repeat" description="WD" evidence="3">
    <location>
        <begin position="113"/>
        <end position="154"/>
    </location>
</feature>
<evidence type="ECO:0000313" key="6">
    <source>
        <dbReference type="Proteomes" id="UP000757232"/>
    </source>
</evidence>
<feature type="repeat" description="WD" evidence="3">
    <location>
        <begin position="315"/>
        <end position="359"/>
    </location>
</feature>
<dbReference type="PROSITE" id="PS00678">
    <property type="entry name" value="WD_REPEATS_1"/>
    <property type="match status" value="3"/>
</dbReference>
<feature type="region of interest" description="Disordered" evidence="4">
    <location>
        <begin position="399"/>
        <end position="418"/>
    </location>
</feature>
<feature type="repeat" description="WD" evidence="3">
    <location>
        <begin position="283"/>
        <end position="314"/>
    </location>
</feature>
<dbReference type="PANTHER" id="PTHR22847">
    <property type="entry name" value="WD40 REPEAT PROTEIN"/>
    <property type="match status" value="1"/>
</dbReference>
<dbReference type="EMBL" id="LNZH02000144">
    <property type="protein sequence ID" value="OCB89953.1"/>
    <property type="molecule type" value="Genomic_DNA"/>
</dbReference>
<proteinExistence type="predicted"/>
<sequence>MAMDNQKHFMEDTTSESDNSSTEEDPEIPEKSQSAPAPPPSVSPPVPSIPPPAPVVVRTRNSPHYELRHTLRGHTDSISAVKFSPDGMFLASTSNDMTVKIWSPMTGELIRTLKGHTKGNSDISWASDSVHLASASDDRTIRIWDVEHGLPVRVLKGHSDSVFCVNYNNTSTLLVSGCIDGDIKLWKAANDGDIKLWKAANGKCMKTLNAHLDYVTAVHFNRDASLIVSCSLDGLIKIWNTTTGQCLKTLTEASAEALWYLLLKLSHFNTFTFLLSLPSSQHVQFSPNSKYILSTAHDNAIRLWDYQTSRCLKTYRGHTNRLYSICACFSVTGGKWIVSGSEDHRVYLWDLQSREIVQILEGHEDVVVAVATHPTQNMIASASFNSDLSIRIWVDRGPPAVPPASTSPPLKEDTQEKR</sequence>
<dbReference type="InterPro" id="IPR001680">
    <property type="entry name" value="WD40_rpt"/>
</dbReference>
<dbReference type="Gene3D" id="2.130.10.10">
    <property type="entry name" value="YVTN repeat-like/Quinoprotein amine dehydrogenase"/>
    <property type="match status" value="1"/>
</dbReference>
<dbReference type="AlphaFoldDB" id="A0A9Q5I1I1"/>
<dbReference type="PROSITE" id="PS50294">
    <property type="entry name" value="WD_REPEATS_REGION"/>
    <property type="match status" value="4"/>
</dbReference>
<dbReference type="PROSITE" id="PS50231">
    <property type="entry name" value="RICIN_B_LECTIN"/>
    <property type="match status" value="1"/>
</dbReference>
<dbReference type="SUPFAM" id="SSF50978">
    <property type="entry name" value="WD40 repeat-like"/>
    <property type="match status" value="1"/>
</dbReference>
<dbReference type="PANTHER" id="PTHR22847:SF637">
    <property type="entry name" value="WD REPEAT DOMAIN 5B"/>
    <property type="match status" value="1"/>
</dbReference>
<keyword evidence="1 3" id="KW-0853">WD repeat</keyword>
<feature type="region of interest" description="Disordered" evidence="4">
    <location>
        <begin position="1"/>
        <end position="57"/>
    </location>
</feature>
<dbReference type="SMART" id="SM00320">
    <property type="entry name" value="WD40"/>
    <property type="match status" value="7"/>
</dbReference>
<dbReference type="InterPro" id="IPR015943">
    <property type="entry name" value="WD40/YVTN_repeat-like_dom_sf"/>
</dbReference>
<comment type="caution">
    <text evidence="5">The sequence shown here is derived from an EMBL/GenBank/DDBJ whole genome shotgun (WGS) entry which is preliminary data.</text>
</comment>
<evidence type="ECO:0000256" key="1">
    <source>
        <dbReference type="ARBA" id="ARBA00022574"/>
    </source>
</evidence>
<feature type="repeat" description="WD" evidence="3">
    <location>
        <begin position="208"/>
        <end position="249"/>
    </location>
</feature>
<dbReference type="FunFam" id="2.130.10.10:FF:000228">
    <property type="entry name" value="COMPASS-like H3K4 histone methylase component WDR5A"/>
    <property type="match status" value="1"/>
</dbReference>
<dbReference type="Pfam" id="PF00400">
    <property type="entry name" value="WD40"/>
    <property type="match status" value="7"/>
</dbReference>
<reference evidence="5" key="1">
    <citation type="submission" date="2016-06" db="EMBL/GenBank/DDBJ databases">
        <title>Draft Genome sequence of the fungus Inonotus baumii.</title>
        <authorList>
            <person name="Zhu H."/>
            <person name="Lin W."/>
        </authorList>
    </citation>
    <scope>NUCLEOTIDE SEQUENCE</scope>
    <source>
        <strain evidence="5">821</strain>
    </source>
</reference>
<name>A0A9Q5I1I1_SANBA</name>
<feature type="repeat" description="WD" evidence="3">
    <location>
        <begin position="155"/>
        <end position="196"/>
    </location>
</feature>
<feature type="compositionally biased region" description="Pro residues" evidence="4">
    <location>
        <begin position="36"/>
        <end position="54"/>
    </location>
</feature>
<evidence type="ECO:0000313" key="5">
    <source>
        <dbReference type="EMBL" id="OCB89953.1"/>
    </source>
</evidence>
<dbReference type="InterPro" id="IPR019775">
    <property type="entry name" value="WD40_repeat_CS"/>
</dbReference>
<dbReference type="PROSITE" id="PS50082">
    <property type="entry name" value="WD_REPEATS_2"/>
    <property type="match status" value="6"/>
</dbReference>
<evidence type="ECO:0000256" key="3">
    <source>
        <dbReference type="PROSITE-ProRule" id="PRU00221"/>
    </source>
</evidence>
<dbReference type="OrthoDB" id="674604at2759"/>
<dbReference type="InterPro" id="IPR020472">
    <property type="entry name" value="WD40_PAC1"/>
</dbReference>
<evidence type="ECO:0000256" key="4">
    <source>
        <dbReference type="SAM" id="MobiDB-lite"/>
    </source>
</evidence>
<organism evidence="5 6">
    <name type="scientific">Sanghuangporus baumii</name>
    <name type="common">Phellinus baumii</name>
    <dbReference type="NCBI Taxonomy" id="108892"/>
    <lineage>
        <taxon>Eukaryota</taxon>
        <taxon>Fungi</taxon>
        <taxon>Dikarya</taxon>
        <taxon>Basidiomycota</taxon>
        <taxon>Agaricomycotina</taxon>
        <taxon>Agaricomycetes</taxon>
        <taxon>Hymenochaetales</taxon>
        <taxon>Hymenochaetaceae</taxon>
        <taxon>Sanghuangporus</taxon>
    </lineage>
</organism>
<feature type="compositionally biased region" description="Basic and acidic residues" evidence="4">
    <location>
        <begin position="1"/>
        <end position="11"/>
    </location>
</feature>